<evidence type="ECO:0000313" key="3">
    <source>
        <dbReference type="EMBL" id="KAK3108942.1"/>
    </source>
</evidence>
<dbReference type="SUPFAM" id="SSF57845">
    <property type="entry name" value="B-box zinc-binding domain"/>
    <property type="match status" value="1"/>
</dbReference>
<keyword evidence="1" id="KW-0863">Zinc-finger</keyword>
<accession>A0AA89CC11</accession>
<feature type="domain" description="B box-type" evidence="2">
    <location>
        <begin position="107"/>
        <end position="141"/>
    </location>
</feature>
<gene>
    <name evidence="3" type="ORF">FSP39_019364</name>
</gene>
<keyword evidence="4" id="KW-1185">Reference proteome</keyword>
<reference evidence="3" key="1">
    <citation type="submission" date="2019-08" db="EMBL/GenBank/DDBJ databases">
        <title>The improved chromosome-level genome for the pearl oyster Pinctada fucata martensii using PacBio sequencing and Hi-C.</title>
        <authorList>
            <person name="Zheng Z."/>
        </authorList>
    </citation>
    <scope>NUCLEOTIDE SEQUENCE</scope>
    <source>
        <strain evidence="3">ZZ-2019</strain>
        <tissue evidence="3">Adductor muscle</tissue>
    </source>
</reference>
<dbReference type="AlphaFoldDB" id="A0AA89CC11"/>
<dbReference type="PROSITE" id="PS50119">
    <property type="entry name" value="ZF_BBOX"/>
    <property type="match status" value="2"/>
</dbReference>
<keyword evidence="1" id="KW-0862">Zinc</keyword>
<evidence type="ECO:0000256" key="1">
    <source>
        <dbReference type="PROSITE-ProRule" id="PRU00024"/>
    </source>
</evidence>
<dbReference type="InterPro" id="IPR000315">
    <property type="entry name" value="Znf_B-box"/>
</dbReference>
<evidence type="ECO:0000259" key="2">
    <source>
        <dbReference type="PROSITE" id="PS50119"/>
    </source>
</evidence>
<dbReference type="SMART" id="SM00336">
    <property type="entry name" value="BBOX"/>
    <property type="match status" value="2"/>
</dbReference>
<dbReference type="GO" id="GO:0008270">
    <property type="term" value="F:zinc ion binding"/>
    <property type="evidence" value="ECO:0007669"/>
    <property type="project" value="UniProtKB-KW"/>
</dbReference>
<comment type="caution">
    <text evidence="3">The sequence shown here is derived from an EMBL/GenBank/DDBJ whole genome shotgun (WGS) entry which is preliminary data.</text>
</comment>
<evidence type="ECO:0000313" key="4">
    <source>
        <dbReference type="Proteomes" id="UP001186944"/>
    </source>
</evidence>
<dbReference type="Gene3D" id="3.30.160.60">
    <property type="entry name" value="Classic Zinc Finger"/>
    <property type="match status" value="1"/>
</dbReference>
<dbReference type="PANTHER" id="PTHR25462:SF296">
    <property type="entry name" value="MEIOTIC P26, ISOFORM F"/>
    <property type="match status" value="1"/>
</dbReference>
<dbReference type="EMBL" id="VSWD01000001">
    <property type="protein sequence ID" value="KAK3108942.1"/>
    <property type="molecule type" value="Genomic_DNA"/>
</dbReference>
<dbReference type="InterPro" id="IPR047153">
    <property type="entry name" value="TRIM45/56/19-like"/>
</dbReference>
<name>A0AA89CC11_PINIB</name>
<organism evidence="3 4">
    <name type="scientific">Pinctada imbricata</name>
    <name type="common">Atlantic pearl-oyster</name>
    <name type="synonym">Pinctada martensii</name>
    <dbReference type="NCBI Taxonomy" id="66713"/>
    <lineage>
        <taxon>Eukaryota</taxon>
        <taxon>Metazoa</taxon>
        <taxon>Spiralia</taxon>
        <taxon>Lophotrochozoa</taxon>
        <taxon>Mollusca</taxon>
        <taxon>Bivalvia</taxon>
        <taxon>Autobranchia</taxon>
        <taxon>Pteriomorphia</taxon>
        <taxon>Pterioida</taxon>
        <taxon>Pterioidea</taxon>
        <taxon>Pteriidae</taxon>
        <taxon>Pinctada</taxon>
    </lineage>
</organism>
<feature type="domain" description="B box-type" evidence="2">
    <location>
        <begin position="45"/>
        <end position="95"/>
    </location>
</feature>
<dbReference type="Proteomes" id="UP001186944">
    <property type="component" value="Unassembled WGS sequence"/>
</dbReference>
<keyword evidence="1" id="KW-0479">Metal-binding</keyword>
<proteinExistence type="predicted"/>
<sequence length="193" mass="22068">MGGVNCPVCRMFVSKPDDINIEEWAKKLPTNDIFVSLIDLNETKSGQKLCAACSRENEVESAFSWCANCSEALCKACDRSHRRNKMSAYHKLIKLDENFSKDTPLQHADVFCTEHLEKKIEAYCYDHSAVCCMTCVMLKHRKCDNVGSIEDAAEKKKKSKEIKEFSQNLQDLVSSLEKLCKSRTKNYRHLMTI</sequence>
<dbReference type="PANTHER" id="PTHR25462">
    <property type="entry name" value="BONUS, ISOFORM C-RELATED"/>
    <property type="match status" value="1"/>
</dbReference>
<protein>
    <recommendedName>
        <fullName evidence="2">B box-type domain-containing protein</fullName>
    </recommendedName>
</protein>